<keyword evidence="3" id="KW-1185">Reference proteome</keyword>
<protein>
    <submittedName>
        <fullName evidence="2">Uncharacterized protein</fullName>
    </submittedName>
</protein>
<dbReference type="AlphaFoldDB" id="A0AAV6PEH7"/>
<dbReference type="EMBL" id="JAGKHQ010001172">
    <property type="protein sequence ID" value="KAG7460404.1"/>
    <property type="molecule type" value="Genomic_DNA"/>
</dbReference>
<dbReference type="Proteomes" id="UP000693946">
    <property type="component" value="Unassembled WGS sequence"/>
</dbReference>
<gene>
    <name evidence="2" type="ORF">JOB18_012393</name>
</gene>
<evidence type="ECO:0000256" key="1">
    <source>
        <dbReference type="SAM" id="MobiDB-lite"/>
    </source>
</evidence>
<evidence type="ECO:0000313" key="2">
    <source>
        <dbReference type="EMBL" id="KAG7460404.1"/>
    </source>
</evidence>
<feature type="compositionally biased region" description="Low complexity" evidence="1">
    <location>
        <begin position="22"/>
        <end position="32"/>
    </location>
</feature>
<organism evidence="2 3">
    <name type="scientific">Solea senegalensis</name>
    <name type="common">Senegalese sole</name>
    <dbReference type="NCBI Taxonomy" id="28829"/>
    <lineage>
        <taxon>Eukaryota</taxon>
        <taxon>Metazoa</taxon>
        <taxon>Chordata</taxon>
        <taxon>Craniata</taxon>
        <taxon>Vertebrata</taxon>
        <taxon>Euteleostomi</taxon>
        <taxon>Actinopterygii</taxon>
        <taxon>Neopterygii</taxon>
        <taxon>Teleostei</taxon>
        <taxon>Neoteleostei</taxon>
        <taxon>Acanthomorphata</taxon>
        <taxon>Carangaria</taxon>
        <taxon>Pleuronectiformes</taxon>
        <taxon>Pleuronectoidei</taxon>
        <taxon>Soleidae</taxon>
        <taxon>Solea</taxon>
    </lineage>
</organism>
<accession>A0AAV6PEH7</accession>
<proteinExistence type="predicted"/>
<feature type="region of interest" description="Disordered" evidence="1">
    <location>
        <begin position="20"/>
        <end position="45"/>
    </location>
</feature>
<name>A0AAV6PEH7_SOLSE</name>
<sequence>MVRLLGQCKVFLWTVKSETKLPSPSSSWCSPPAKEEKRNTKKERRKERKFLFQKNKMNYECNSVFLIRSRILEEKRGPVILSPAHHHRPSKKEAMFSNLTFFA</sequence>
<reference evidence="2 3" key="1">
    <citation type="journal article" date="2021" name="Sci. Rep.">
        <title>Chromosome anchoring in Senegalese sole (Solea senegalensis) reveals sex-associated markers and genome rearrangements in flatfish.</title>
        <authorList>
            <person name="Guerrero-Cozar I."/>
            <person name="Gomez-Garrido J."/>
            <person name="Berbel C."/>
            <person name="Martinez-Blanch J.F."/>
            <person name="Alioto T."/>
            <person name="Claros M.G."/>
            <person name="Gagnaire P.A."/>
            <person name="Manchado M."/>
        </authorList>
    </citation>
    <scope>NUCLEOTIDE SEQUENCE [LARGE SCALE GENOMIC DNA]</scope>
    <source>
        <strain evidence="2">Sse05_10M</strain>
    </source>
</reference>
<evidence type="ECO:0000313" key="3">
    <source>
        <dbReference type="Proteomes" id="UP000693946"/>
    </source>
</evidence>
<comment type="caution">
    <text evidence="2">The sequence shown here is derived from an EMBL/GenBank/DDBJ whole genome shotgun (WGS) entry which is preliminary data.</text>
</comment>